<accession>A0A345EB19</accession>
<feature type="region of interest" description="Disordered" evidence="1">
    <location>
        <begin position="22"/>
        <end position="50"/>
    </location>
</feature>
<evidence type="ECO:0000313" key="3">
    <source>
        <dbReference type="EMBL" id="AXG09391.1"/>
    </source>
</evidence>
<proteinExistence type="predicted"/>
<dbReference type="Proteomes" id="UP000253273">
    <property type="component" value="Chromosome"/>
</dbReference>
<gene>
    <name evidence="3" type="ORF">DU484_05615</name>
    <name evidence="2" type="ORF">DU500_06090</name>
</gene>
<dbReference type="GeneID" id="37286435"/>
<reference evidence="2 5" key="2">
    <citation type="submission" date="2018-07" db="EMBL/GenBank/DDBJ databases">
        <title>Genome sequences of Haloplanus sp. CBA1113.</title>
        <authorList>
            <person name="Kim Y.B."/>
            <person name="Roh S.W."/>
        </authorList>
    </citation>
    <scope>NUCLEOTIDE SEQUENCE [LARGE SCALE GENOMIC DNA]</scope>
    <source>
        <strain evidence="2 5">CBA1113</strain>
    </source>
</reference>
<evidence type="ECO:0000313" key="4">
    <source>
        <dbReference type="Proteomes" id="UP000252985"/>
    </source>
</evidence>
<dbReference type="Proteomes" id="UP000252985">
    <property type="component" value="Chromosome"/>
</dbReference>
<dbReference type="KEGG" id="haq:DU484_05615"/>
<accession>A0A345E1H5</accession>
<evidence type="ECO:0000313" key="5">
    <source>
        <dbReference type="Proteomes" id="UP000253273"/>
    </source>
</evidence>
<dbReference type="EMBL" id="CP031148">
    <property type="protein sequence ID" value="AXG09391.1"/>
    <property type="molecule type" value="Genomic_DNA"/>
</dbReference>
<sequence length="277" mass="29507">MHRRAFVASAGGTLASVAGCLGWRRRSDGPPPEDEPTGTATPTPRSGEPAAGVTVDALRLQYGVVTPMSPDSIGVSNTDTPYLVASVRVDGPLSRDEFGLRMGDVRYSPTRIDRLYRTAWGDDHWYERGRDDGLVLFEAPPAPTKHLRLTWPGGERPVGEDIVTRIDASAPAFSATLDVPSRYGGSTAPPITVEVANERSTGSRFLGALNRGGPQVASIPVARVSELVPAGERTTVTVADSWSGLPDDEHVGDDEADVTYRLYVAGGQASAEIRLVE</sequence>
<dbReference type="PROSITE" id="PS51257">
    <property type="entry name" value="PROKAR_LIPOPROTEIN"/>
    <property type="match status" value="1"/>
</dbReference>
<organism evidence="3 4">
    <name type="scientific">Haloplanus rubicundus</name>
    <dbReference type="NCBI Taxonomy" id="1547898"/>
    <lineage>
        <taxon>Archaea</taxon>
        <taxon>Methanobacteriati</taxon>
        <taxon>Methanobacteriota</taxon>
        <taxon>Stenosarchaea group</taxon>
        <taxon>Halobacteria</taxon>
        <taxon>Halobacteriales</taxon>
        <taxon>Haloferacaceae</taxon>
        <taxon>Haloplanus</taxon>
    </lineage>
</organism>
<dbReference type="OrthoDB" id="270566at2157"/>
<protein>
    <submittedName>
        <fullName evidence="3">Uncharacterized protein</fullName>
    </submittedName>
</protein>
<dbReference type="KEGG" id="haj:DU500_06090"/>
<dbReference type="RefSeq" id="WP_114585193.1">
    <property type="nucleotide sequence ID" value="NZ_CP031148.1"/>
</dbReference>
<evidence type="ECO:0000256" key="1">
    <source>
        <dbReference type="SAM" id="MobiDB-lite"/>
    </source>
</evidence>
<evidence type="ECO:0000313" key="2">
    <source>
        <dbReference type="EMBL" id="AXG06047.1"/>
    </source>
</evidence>
<name>A0A345EB19_9EURY</name>
<reference evidence="3 4" key="1">
    <citation type="submission" date="2018-07" db="EMBL/GenBank/DDBJ databases">
        <title>Genome sequences of Haloplanus sp. CBA1112.</title>
        <authorList>
            <person name="Kim Y.B."/>
            <person name="Roh S.W."/>
        </authorList>
    </citation>
    <scope>NUCLEOTIDE SEQUENCE [LARGE SCALE GENOMIC DNA]</scope>
    <source>
        <strain evidence="3 4">CBA1112</strain>
    </source>
</reference>
<keyword evidence="5" id="KW-1185">Reference proteome</keyword>
<dbReference type="EMBL" id="CP031150">
    <property type="protein sequence ID" value="AXG06047.1"/>
    <property type="molecule type" value="Genomic_DNA"/>
</dbReference>
<dbReference type="AlphaFoldDB" id="A0A345EB19"/>